<reference evidence="4 5" key="2">
    <citation type="journal article" date="2013" name="Genome Biol. Evol.">
        <title>Genome sequencing of Giardia lamblia genotypes A2 and B isolates (DH and GS) and comparative analysis with the genomes of genotypes A1 and E (WB and Pig).</title>
        <authorList>
            <person name="Adam R.D."/>
            <person name="Dahlstrom E.W."/>
            <person name="Martens C.A."/>
            <person name="Bruno D.P."/>
            <person name="Barbian K.D."/>
            <person name="Ricklefs S.M."/>
            <person name="Hernandez M.M."/>
            <person name="Narla N.P."/>
            <person name="Patel R.B."/>
            <person name="Porcella S.F."/>
            <person name="Nash T.E."/>
        </authorList>
    </citation>
    <scope>NUCLEOTIDE SEQUENCE [LARGE SCALE GENOMIC DNA]</scope>
    <source>
        <strain evidence="4 5">DH</strain>
    </source>
</reference>
<dbReference type="AlphaFoldDB" id="V6THS5"/>
<dbReference type="VEuPathDB" id="GiardiaDB:DHA2_13075"/>
<evidence type="ECO:0000259" key="2">
    <source>
        <dbReference type="Pfam" id="PF01336"/>
    </source>
</evidence>
<evidence type="ECO:0000313" key="4">
    <source>
        <dbReference type="EMBL" id="ESU37877.1"/>
    </source>
</evidence>
<dbReference type="GO" id="GO:0016787">
    <property type="term" value="F:hydrolase activity"/>
    <property type="evidence" value="ECO:0007669"/>
    <property type="project" value="UniProtKB-KW"/>
</dbReference>
<dbReference type="InterPro" id="IPR004365">
    <property type="entry name" value="NA-bd_OB_tRNA"/>
</dbReference>
<dbReference type="Gene3D" id="2.40.50.140">
    <property type="entry name" value="Nucleic acid-binding proteins"/>
    <property type="match status" value="3"/>
</dbReference>
<evidence type="ECO:0000259" key="3">
    <source>
        <dbReference type="Pfam" id="PF08646"/>
    </source>
</evidence>
<keyword evidence="1" id="KW-0378">Hydrolase</keyword>
<organism evidence="4 5">
    <name type="scientific">Giardia intestinalis</name>
    <name type="common">Giardia lamblia</name>
    <dbReference type="NCBI Taxonomy" id="5741"/>
    <lineage>
        <taxon>Eukaryota</taxon>
        <taxon>Metamonada</taxon>
        <taxon>Diplomonadida</taxon>
        <taxon>Hexamitidae</taxon>
        <taxon>Giardiinae</taxon>
        <taxon>Giardia</taxon>
    </lineage>
</organism>
<sequence length="486" mass="53952">MQKMMEPIITRIADLVDFGQHTVQGRVVSRKPLATTRTGKPWFSFLLDDDSSDVKVDCFTDADKFSPQISVGDIIQLKNIGISSKTPADRKFDMSRSDYKISIKSGTIITLLSAASTAPPPNKEKQLESALSTVSAISEAKEVVKGLLNQTHNSVGFRSELQGDSEQPHTHVCTILAGISDATMVYSSPESARQWSRLDLLVVDKTGNIKVSIWSEQLEPFLSAYNFTKDNVDTHLTGKIVVFSRVQFRSSERYGIQCSCTSHTKIFLVTDAPSKPDELGNLKDFRFWWASQEAKEACANLSGANMEPNSPRRDDRGAGGWKTMPYSTLGELASSEPLRALVSLVLDRNLELATYRGCASCKCALRDSPICPKCQETSAGEKYYWRIGGNISDVLAHTRITIFDPYASTLMGMSADEFMERGDDEKLHLLSKVLEVDVAVKMTQGKYDGRDRTNLMGIELAPSYVTIFDNLVGQLQAYRRNMEAFK</sequence>
<dbReference type="SUPFAM" id="SSF50249">
    <property type="entry name" value="Nucleic acid-binding proteins"/>
    <property type="match status" value="2"/>
</dbReference>
<dbReference type="VEuPathDB" id="GiardiaDB:GL50581_690"/>
<dbReference type="Pfam" id="PF08646">
    <property type="entry name" value="Rep_fac-A_C"/>
    <property type="match status" value="1"/>
</dbReference>
<dbReference type="EMBL" id="AHGT01000020">
    <property type="protein sequence ID" value="ESU37877.1"/>
    <property type="molecule type" value="Genomic_DNA"/>
</dbReference>
<evidence type="ECO:0000256" key="1">
    <source>
        <dbReference type="ARBA" id="ARBA00022801"/>
    </source>
</evidence>
<comment type="caution">
    <text evidence="4">The sequence shown here is derived from an EMBL/GenBank/DDBJ whole genome shotgun (WGS) entry which is preliminary data.</text>
</comment>
<accession>V6THS5</accession>
<evidence type="ECO:0000313" key="5">
    <source>
        <dbReference type="Proteomes" id="UP000018320"/>
    </source>
</evidence>
<feature type="domain" description="Replication factor A C-terminal" evidence="3">
    <location>
        <begin position="351"/>
        <end position="459"/>
    </location>
</feature>
<proteinExistence type="predicted"/>
<name>V6THS5_GIAIN</name>
<dbReference type="InterPro" id="IPR050798">
    <property type="entry name" value="YhaM_exoribonuc/phosphodiest"/>
</dbReference>
<dbReference type="PANTHER" id="PTHR37294:SF1">
    <property type="entry name" value="3'-5' EXORIBONUCLEASE YHAM"/>
    <property type="match status" value="1"/>
</dbReference>
<dbReference type="VEuPathDB" id="GiardiaDB:QR46_1205"/>
<protein>
    <submittedName>
        <fullName evidence="4">Uncharacterized protein</fullName>
    </submittedName>
</protein>
<dbReference type="InterPro" id="IPR012340">
    <property type="entry name" value="NA-bd_OB-fold"/>
</dbReference>
<gene>
    <name evidence="4" type="ORF">DHA2_13075</name>
</gene>
<dbReference type="InterPro" id="IPR013955">
    <property type="entry name" value="Rep_factor-A_C"/>
</dbReference>
<dbReference type="VEuPathDB" id="GiardiaDB:GL50803_0013075"/>
<dbReference type="PANTHER" id="PTHR37294">
    <property type="entry name" value="3'-5' EXORIBONUCLEASE YHAM"/>
    <property type="match status" value="1"/>
</dbReference>
<feature type="domain" description="OB" evidence="2">
    <location>
        <begin position="22"/>
        <end position="78"/>
    </location>
</feature>
<dbReference type="Pfam" id="PF01336">
    <property type="entry name" value="tRNA_anti-codon"/>
    <property type="match status" value="1"/>
</dbReference>
<dbReference type="GO" id="GO:0003676">
    <property type="term" value="F:nucleic acid binding"/>
    <property type="evidence" value="ECO:0007669"/>
    <property type="project" value="InterPro"/>
</dbReference>
<dbReference type="Proteomes" id="UP000018320">
    <property type="component" value="Unassembled WGS sequence"/>
</dbReference>
<reference evidence="5" key="1">
    <citation type="submission" date="2012-02" db="EMBL/GenBank/DDBJ databases">
        <title>Genome sequencing of Giardia lamblia Genotypes A2 and B isolates (DH and GS) and comparative analysis with the genomes of Genotypes A1 and E (WB and Pig).</title>
        <authorList>
            <person name="Adam R."/>
            <person name="Dahlstrom E."/>
            <person name="Martens C."/>
            <person name="Bruno D."/>
            <person name="Barbian K."/>
            <person name="Porcella S.F."/>
            <person name="Nash T."/>
        </authorList>
    </citation>
    <scope>NUCLEOTIDE SEQUENCE</scope>
    <source>
        <strain evidence="5">DH</strain>
    </source>
</reference>